<proteinExistence type="predicted"/>
<dbReference type="AlphaFoldDB" id="A0A0P7IX91"/>
<keyword evidence="5" id="KW-1185">Reference proteome</keyword>
<feature type="region of interest" description="Disordered" evidence="1">
    <location>
        <begin position="69"/>
        <end position="123"/>
    </location>
</feature>
<organism evidence="4 5">
    <name type="scientific">Aliiroseovarius crassostreae</name>
    <dbReference type="NCBI Taxonomy" id="154981"/>
    <lineage>
        <taxon>Bacteria</taxon>
        <taxon>Pseudomonadati</taxon>
        <taxon>Pseudomonadota</taxon>
        <taxon>Alphaproteobacteria</taxon>
        <taxon>Rhodobacterales</taxon>
        <taxon>Paracoccaceae</taxon>
        <taxon>Aliiroseovarius</taxon>
    </lineage>
</organism>
<keyword evidence="2" id="KW-0812">Transmembrane</keyword>
<dbReference type="InterPro" id="IPR010982">
    <property type="entry name" value="Lambda_DNA-bd_dom_sf"/>
</dbReference>
<evidence type="ECO:0000256" key="1">
    <source>
        <dbReference type="SAM" id="MobiDB-lite"/>
    </source>
</evidence>
<feature type="compositionally biased region" description="Basic and acidic residues" evidence="1">
    <location>
        <begin position="114"/>
        <end position="123"/>
    </location>
</feature>
<evidence type="ECO:0000259" key="3">
    <source>
        <dbReference type="PROSITE" id="PS50943"/>
    </source>
</evidence>
<keyword evidence="2" id="KW-1133">Transmembrane helix</keyword>
<comment type="caution">
    <text evidence="4">The sequence shown here is derived from an EMBL/GenBank/DDBJ whole genome shotgun (WGS) entry which is preliminary data.</text>
</comment>
<dbReference type="GO" id="GO:0003677">
    <property type="term" value="F:DNA binding"/>
    <property type="evidence" value="ECO:0007669"/>
    <property type="project" value="InterPro"/>
</dbReference>
<dbReference type="Proteomes" id="UP000050471">
    <property type="component" value="Unassembled WGS sequence"/>
</dbReference>
<reference evidence="4 5" key="1">
    <citation type="submission" date="2015-09" db="EMBL/GenBank/DDBJ databases">
        <title>Draft genome sequence of Aliiroseovarius crassostreae CV919-312TSm, the causative agent of Roseovarius Oyster Disease (formerly Juvenile Oyster Disease).</title>
        <authorList>
            <person name="Kessner L."/>
            <person name="Spinard E."/>
            <person name="Nelson D."/>
        </authorList>
    </citation>
    <scope>NUCLEOTIDE SEQUENCE [LARGE SCALE GENOMIC DNA]</scope>
    <source>
        <strain evidence="4 5">CV919-312</strain>
    </source>
</reference>
<dbReference type="RefSeq" id="WP_055188380.1">
    <property type="nucleotide sequence ID" value="NZ_FPBS01000001.1"/>
</dbReference>
<name>A0A0P7IX91_9RHOB</name>
<feature type="compositionally biased region" description="Low complexity" evidence="1">
    <location>
        <begin position="95"/>
        <end position="106"/>
    </location>
</feature>
<dbReference type="InterPro" id="IPR001387">
    <property type="entry name" value="Cro/C1-type_HTH"/>
</dbReference>
<evidence type="ECO:0000313" key="5">
    <source>
        <dbReference type="Proteomes" id="UP000050471"/>
    </source>
</evidence>
<feature type="transmembrane region" description="Helical" evidence="2">
    <location>
        <begin position="215"/>
        <end position="236"/>
    </location>
</feature>
<dbReference type="SUPFAM" id="SSF47413">
    <property type="entry name" value="lambda repressor-like DNA-binding domains"/>
    <property type="match status" value="1"/>
</dbReference>
<dbReference type="EMBL" id="LKBA01000004">
    <property type="protein sequence ID" value="KPN64285.1"/>
    <property type="molecule type" value="Genomic_DNA"/>
</dbReference>
<protein>
    <recommendedName>
        <fullName evidence="3">HTH cro/C1-type domain-containing protein</fullName>
    </recommendedName>
</protein>
<dbReference type="STRING" id="154981.AKJ29_16765"/>
<dbReference type="OrthoDB" id="528805at2"/>
<sequence>MKQGFGERIRSEMNTQGLTDPMLAADLGTHTRNLNNWINERSEPKFSTLCAIGEELELNLHWILTGEGPMEPPTNTTCPANLPHPTPTGDQSRATSPEGGTSSPSGAFTTPHNMTDEAKAQERLDRDRRVRLAATVARNKQRQEDLEIIRKIEALTKEFRTYSHSRPTLTEHPMGGEGAGSDAYLEKIKIGPDQRSIYHDLTEERPIWHRLYQTLAVALFWFIWAVGVWAIIYFSLEALK</sequence>
<accession>A0A0P7IX91</accession>
<dbReference type="PROSITE" id="PS50943">
    <property type="entry name" value="HTH_CROC1"/>
    <property type="match status" value="1"/>
</dbReference>
<keyword evidence="2" id="KW-0472">Membrane</keyword>
<evidence type="ECO:0000256" key="2">
    <source>
        <dbReference type="SAM" id="Phobius"/>
    </source>
</evidence>
<gene>
    <name evidence="4" type="ORF">AKJ29_16765</name>
</gene>
<dbReference type="Gene3D" id="1.10.260.40">
    <property type="entry name" value="lambda repressor-like DNA-binding domains"/>
    <property type="match status" value="1"/>
</dbReference>
<feature type="domain" description="HTH cro/C1-type" evidence="3">
    <location>
        <begin position="9"/>
        <end position="63"/>
    </location>
</feature>
<evidence type="ECO:0000313" key="4">
    <source>
        <dbReference type="EMBL" id="KPN64285.1"/>
    </source>
</evidence>